<keyword evidence="3" id="KW-1185">Reference proteome</keyword>
<accession>A0A2P4UPS0</accession>
<keyword evidence="1" id="KW-1133">Transmembrane helix</keyword>
<dbReference type="Pfam" id="PF04964">
    <property type="entry name" value="Flp_Fap"/>
    <property type="match status" value="1"/>
</dbReference>
<proteinExistence type="predicted"/>
<feature type="transmembrane region" description="Helical" evidence="1">
    <location>
        <begin position="30"/>
        <end position="50"/>
    </location>
</feature>
<evidence type="ECO:0000313" key="2">
    <source>
        <dbReference type="EMBL" id="POM27040.1"/>
    </source>
</evidence>
<protein>
    <submittedName>
        <fullName evidence="2">Flp/Fap pilin component</fullName>
    </submittedName>
</protein>
<organism evidence="2 3">
    <name type="scientific">Actinomadura rubteroloni</name>
    <dbReference type="NCBI Taxonomy" id="1926885"/>
    <lineage>
        <taxon>Bacteria</taxon>
        <taxon>Bacillati</taxon>
        <taxon>Actinomycetota</taxon>
        <taxon>Actinomycetes</taxon>
        <taxon>Streptosporangiales</taxon>
        <taxon>Thermomonosporaceae</taxon>
        <taxon>Actinomadura</taxon>
    </lineage>
</organism>
<evidence type="ECO:0000256" key="1">
    <source>
        <dbReference type="SAM" id="Phobius"/>
    </source>
</evidence>
<dbReference type="RefSeq" id="WP_205647982.1">
    <property type="nucleotide sequence ID" value="NZ_MTBP01000001.1"/>
</dbReference>
<dbReference type="AlphaFoldDB" id="A0A2P4UPS0"/>
<dbReference type="EMBL" id="MTBP01000001">
    <property type="protein sequence ID" value="POM27040.1"/>
    <property type="molecule type" value="Genomic_DNA"/>
</dbReference>
<comment type="caution">
    <text evidence="2">The sequence shown here is derived from an EMBL/GenBank/DDBJ whole genome shotgun (WGS) entry which is preliminary data.</text>
</comment>
<reference evidence="2 3" key="1">
    <citation type="journal article" date="2017" name="Chemistry">
        <title>Isolation, Biosynthesis and Chemical Modifications of Rubterolones A-F: Rare Tropolone Alkaloids from Actinomadura sp. 5-2.</title>
        <authorList>
            <person name="Guo H."/>
            <person name="Benndorf R."/>
            <person name="Leichnitz D."/>
            <person name="Klassen J.L."/>
            <person name="Vollmers J."/>
            <person name="Gorls H."/>
            <person name="Steinacker M."/>
            <person name="Weigel C."/>
            <person name="Dahse H.M."/>
            <person name="Kaster A.K."/>
            <person name="de Beer Z.W."/>
            <person name="Poulsen M."/>
            <person name="Beemelmanns C."/>
        </authorList>
    </citation>
    <scope>NUCLEOTIDE SEQUENCE [LARGE SCALE GENOMIC DNA]</scope>
    <source>
        <strain evidence="2 3">5-2</strain>
    </source>
</reference>
<gene>
    <name evidence="2" type="ORF">BTM25_14480</name>
</gene>
<name>A0A2P4UPS0_9ACTN</name>
<keyword evidence="1" id="KW-0472">Membrane</keyword>
<evidence type="ECO:0000313" key="3">
    <source>
        <dbReference type="Proteomes" id="UP000242367"/>
    </source>
</evidence>
<dbReference type="InterPro" id="IPR007047">
    <property type="entry name" value="Flp_Fap"/>
</dbReference>
<sequence>MINNVLLRMIVGFQTRVTEREDRGATAVEYGLIVGLVSLAIVTAITAFGTSLSDMFDRLSTEVGKVAP</sequence>
<dbReference type="Proteomes" id="UP000242367">
    <property type="component" value="Unassembled WGS sequence"/>
</dbReference>
<keyword evidence="1" id="KW-0812">Transmembrane</keyword>